<dbReference type="EMBL" id="CM044703">
    <property type="protein sequence ID" value="KAI5673426.1"/>
    <property type="molecule type" value="Genomic_DNA"/>
</dbReference>
<sequence length="1082" mass="121247">MKKEKGVAIASPSIQGYNQDEEQEDYEEILMEPKNSSTSRFSYRNASSKYDFVKVDPFVKVWLGDNADHYYVLSRFLLSRMLTVTKIPNHVAIKIALELKKLLIDNSLLDVSQSDLEANLFKRVPLVILVCGTARVGKSTIATQLAQRLNLPNVLQYADAFWDLLILQTDMVYELLRTSTDAPLMSSHVWARDFSSSEELITEFCRECRIVRKGLAGDFKKAMKDGKPIIIEGMHLDPSIYLMDDVNKSPTQMAANKAEAKSFKEDDKNEVPPEYASSSITSSLGEHIESETLRSGKEISADELNNVAGPLESIDIVGSVPEKKGESIKVPLIEKTTSAKREKYGAEPIIVPIVLNMADFDHKALLEEWISTRTSSEKFPIKVSEYFQTRTFGKGKFPQNVHELFTFLYPPTKNCLTNMGLPPPNMVESSEIQNVEFLRGQGEFLCSSPGFLDRSLLSPVWLTNVNLCMLLLICGQGQANMQPENNSGLSLFIQVADRQKAQFLCSYVQGLTVVNISATTFPQALDWLHNHLLQLKWSRSLEKSDCPLLITPEDHLCGLLSLFPAVNAFSNHNCLMHGSSSLLDENTWIVYYLGLRSDLISFPCALSKAYHLLPMVEDSLLEIRLPAPITVQEAGGIKETVKRWQDTRWMQRQDIVAEISVKNRQAVHLHERDPTTTPYRVHKPLVWWLRAEIGKTLHSYRMSNDLENPKDGNVPKEEGSVVPSSSAALEIQSTWYSVLLQQASIYGIAAGYCISASLLSIINKWAVMKFPYPGALTALQYFTSAAGVLICGWLKLLEHDKLDLLTMWRFLPAAIIFYLSLFTNSELLLHANVDTFIVFRSAVPIFVAVGETLYLHQPWPSCKTWSSLATIFAGSVLYVMTDYQFTLTAYSWALAYLVSMSIDFVYIKHVVMTIGLNTWGLVLYNNLEALLLFPLELLIMGELKKIKHEISDESDWYSFQVLLPVGLSCLFGLAISFFGFSCRRAISATGFTVLGIVNKLLTVVINLIIWDKHSSFVGTVGLLICMLGGIMYQQSTINKPKAEKEASANTGEEEQQKLLEMQGNTENNGNEKDNTESGAGKS</sequence>
<reference evidence="2" key="1">
    <citation type="journal article" date="2023" name="Nat. Plants">
        <title>Single-cell RNA sequencing provides a high-resolution roadmap for understanding the multicellular compartmentation of specialized metabolism.</title>
        <authorList>
            <person name="Sun S."/>
            <person name="Shen X."/>
            <person name="Li Y."/>
            <person name="Li Y."/>
            <person name="Wang S."/>
            <person name="Li R."/>
            <person name="Zhang H."/>
            <person name="Shen G."/>
            <person name="Guo B."/>
            <person name="Wei J."/>
            <person name="Xu J."/>
            <person name="St-Pierre B."/>
            <person name="Chen S."/>
            <person name="Sun C."/>
        </authorList>
    </citation>
    <scope>NUCLEOTIDE SEQUENCE [LARGE SCALE GENOMIC DNA]</scope>
</reference>
<name>A0ACC0BL81_CATRO</name>
<organism evidence="1 2">
    <name type="scientific">Catharanthus roseus</name>
    <name type="common">Madagascar periwinkle</name>
    <name type="synonym">Vinca rosea</name>
    <dbReference type="NCBI Taxonomy" id="4058"/>
    <lineage>
        <taxon>Eukaryota</taxon>
        <taxon>Viridiplantae</taxon>
        <taxon>Streptophyta</taxon>
        <taxon>Embryophyta</taxon>
        <taxon>Tracheophyta</taxon>
        <taxon>Spermatophyta</taxon>
        <taxon>Magnoliopsida</taxon>
        <taxon>eudicotyledons</taxon>
        <taxon>Gunneridae</taxon>
        <taxon>Pentapetalae</taxon>
        <taxon>asterids</taxon>
        <taxon>lamiids</taxon>
        <taxon>Gentianales</taxon>
        <taxon>Apocynaceae</taxon>
        <taxon>Rauvolfioideae</taxon>
        <taxon>Vinceae</taxon>
        <taxon>Catharanthinae</taxon>
        <taxon>Catharanthus</taxon>
    </lineage>
</organism>
<dbReference type="Proteomes" id="UP001060085">
    <property type="component" value="Linkage Group LG03"/>
</dbReference>
<gene>
    <name evidence="1" type="ORF">M9H77_13790</name>
</gene>
<evidence type="ECO:0000313" key="1">
    <source>
        <dbReference type="EMBL" id="KAI5673426.1"/>
    </source>
</evidence>
<evidence type="ECO:0000313" key="2">
    <source>
        <dbReference type="Proteomes" id="UP001060085"/>
    </source>
</evidence>
<keyword evidence="2" id="KW-1185">Reference proteome</keyword>
<protein>
    <submittedName>
        <fullName evidence="1">Uncharacterized protein</fullName>
    </submittedName>
</protein>
<accession>A0ACC0BL81</accession>
<proteinExistence type="predicted"/>
<comment type="caution">
    <text evidence="1">The sequence shown here is derived from an EMBL/GenBank/DDBJ whole genome shotgun (WGS) entry which is preliminary data.</text>
</comment>